<dbReference type="SMART" id="SM00700">
    <property type="entry name" value="JHBP"/>
    <property type="match status" value="1"/>
</dbReference>
<evidence type="ECO:0000256" key="4">
    <source>
        <dbReference type="SAM" id="SignalP"/>
    </source>
</evidence>
<dbReference type="Proteomes" id="UP001151699">
    <property type="component" value="Chromosome B"/>
</dbReference>
<evidence type="ECO:0000256" key="1">
    <source>
        <dbReference type="ARBA" id="ARBA00022729"/>
    </source>
</evidence>
<evidence type="ECO:0000256" key="2">
    <source>
        <dbReference type="ARBA" id="ARBA00023108"/>
    </source>
</evidence>
<dbReference type="Gene3D" id="3.15.10.30">
    <property type="entry name" value="Haemolymph juvenile hormone binding protein"/>
    <property type="match status" value="1"/>
</dbReference>
<protein>
    <submittedName>
        <fullName evidence="5">Circadian clock-controlled protein daywake</fullName>
    </submittedName>
</protein>
<dbReference type="FunFam" id="3.15.10.30:FF:000001">
    <property type="entry name" value="Takeout-like protein 1"/>
    <property type="match status" value="1"/>
</dbReference>
<proteinExistence type="inferred from homology"/>
<sequence length="251" mass="28875">MFTIITKSCGWIIILLKLCSMVTGQASELTRIFENCHKLSPEFDSCIKSGFNKLRPLFKTGITEYSIAPFDPHHAEYVEQRRGLTQGVGGYRLLLSDVSEFGWTNSLVTKYKTDWENNRFIYSQDFPEKSLTGLYDFKATLLGRDIHRKGTWNMTLYNYAQTTSVTRIGGPGGLLKVRVEIDRLGDLKMKISDLFDRNKGIEQAADFLINNMWRPGFPFLKPLINELVSTAFTDIFNESFRYFPVDNFIKD</sequence>
<dbReference type="EMBL" id="WJQU01000002">
    <property type="protein sequence ID" value="KAJ6641130.1"/>
    <property type="molecule type" value="Genomic_DNA"/>
</dbReference>
<keyword evidence="2" id="KW-0090">Biological rhythms</keyword>
<dbReference type="AlphaFoldDB" id="A0A9Q0S2K6"/>
<dbReference type="InterPro" id="IPR038606">
    <property type="entry name" value="To_sf"/>
</dbReference>
<dbReference type="OrthoDB" id="8183816at2759"/>
<comment type="caution">
    <text evidence="5">The sequence shown here is derived from an EMBL/GenBank/DDBJ whole genome shotgun (WGS) entry which is preliminary data.</text>
</comment>
<dbReference type="PANTHER" id="PTHR11008:SF15">
    <property type="entry name" value="CIRCADIAN CLOCK-CONTROLLED PROTEIN"/>
    <property type="match status" value="1"/>
</dbReference>
<keyword evidence="1 4" id="KW-0732">Signal</keyword>
<dbReference type="InterPro" id="IPR010562">
    <property type="entry name" value="Haemolymph_juvenile_hormone-bd"/>
</dbReference>
<evidence type="ECO:0000313" key="5">
    <source>
        <dbReference type="EMBL" id="KAJ6641130.1"/>
    </source>
</evidence>
<comment type="similarity">
    <text evidence="3">Belongs to the TO family.</text>
</comment>
<dbReference type="GO" id="GO:0007623">
    <property type="term" value="P:circadian rhythm"/>
    <property type="evidence" value="ECO:0007669"/>
    <property type="project" value="UniProtKB-ARBA"/>
</dbReference>
<feature type="signal peptide" evidence="4">
    <location>
        <begin position="1"/>
        <end position="24"/>
    </location>
</feature>
<feature type="chain" id="PRO_5040459674" evidence="4">
    <location>
        <begin position="25"/>
        <end position="251"/>
    </location>
</feature>
<gene>
    <name evidence="5" type="primary">dyw_0</name>
    <name evidence="5" type="ORF">Bhyg_06065</name>
</gene>
<accession>A0A9Q0S2K6</accession>
<evidence type="ECO:0000313" key="6">
    <source>
        <dbReference type="Proteomes" id="UP001151699"/>
    </source>
</evidence>
<organism evidence="5 6">
    <name type="scientific">Pseudolycoriella hygida</name>
    <dbReference type="NCBI Taxonomy" id="35572"/>
    <lineage>
        <taxon>Eukaryota</taxon>
        <taxon>Metazoa</taxon>
        <taxon>Ecdysozoa</taxon>
        <taxon>Arthropoda</taxon>
        <taxon>Hexapoda</taxon>
        <taxon>Insecta</taxon>
        <taxon>Pterygota</taxon>
        <taxon>Neoptera</taxon>
        <taxon>Endopterygota</taxon>
        <taxon>Diptera</taxon>
        <taxon>Nematocera</taxon>
        <taxon>Sciaroidea</taxon>
        <taxon>Sciaridae</taxon>
        <taxon>Pseudolycoriella</taxon>
    </lineage>
</organism>
<dbReference type="GO" id="GO:0005615">
    <property type="term" value="C:extracellular space"/>
    <property type="evidence" value="ECO:0007669"/>
    <property type="project" value="TreeGrafter"/>
</dbReference>
<name>A0A9Q0S2K6_9DIPT</name>
<dbReference type="PANTHER" id="PTHR11008">
    <property type="entry name" value="PROTEIN TAKEOUT-LIKE PROTEIN"/>
    <property type="match status" value="1"/>
</dbReference>
<reference evidence="5" key="1">
    <citation type="submission" date="2022-07" db="EMBL/GenBank/DDBJ databases">
        <authorList>
            <person name="Trinca V."/>
            <person name="Uliana J.V.C."/>
            <person name="Torres T.T."/>
            <person name="Ward R.J."/>
            <person name="Monesi N."/>
        </authorList>
    </citation>
    <scope>NUCLEOTIDE SEQUENCE</scope>
    <source>
        <strain evidence="5">HSMRA1968</strain>
        <tissue evidence="5">Whole embryos</tissue>
    </source>
</reference>
<dbReference type="Pfam" id="PF06585">
    <property type="entry name" value="JHBP"/>
    <property type="match status" value="1"/>
</dbReference>
<evidence type="ECO:0000256" key="3">
    <source>
        <dbReference type="ARBA" id="ARBA00060902"/>
    </source>
</evidence>
<keyword evidence="6" id="KW-1185">Reference proteome</keyword>